<dbReference type="Proteomes" id="UP000000600">
    <property type="component" value="Unassembled WGS sequence"/>
</dbReference>
<sequence>MVADKSFELHQCFQDVLILLYPNQLQATLLDVELASILQLRRQWLGSIILRALVCYHSCNAMIDFLIQENINTCGLKNEYKISNYGVEIVFNQIPYDCSYNESDKYVKYTGYYIFKNEGAVDDGDDQSIKYVEAYTQDFQLSIDEDWFFVLLFQCSHINVQSNGGLEYYDDNVHDGYDKRKGGVFLKHEGTCHSSQKQQWLQLKPQMILLMSRQTIIRNAF</sequence>
<dbReference type="GeneID" id="5025063"/>
<name>A0CM64_PARTE</name>
<dbReference type="KEGG" id="ptm:GSPATT00008360001"/>
<dbReference type="InParanoid" id="A0CM64"/>
<proteinExistence type="predicted"/>
<evidence type="ECO:0000313" key="2">
    <source>
        <dbReference type="Proteomes" id="UP000000600"/>
    </source>
</evidence>
<dbReference type="AlphaFoldDB" id="A0CM64"/>
<dbReference type="EMBL" id="CT868108">
    <property type="protein sequence ID" value="CAK71881.1"/>
    <property type="molecule type" value="Genomic_DNA"/>
</dbReference>
<accession>A0CM64</accession>
<reference evidence="1 2" key="1">
    <citation type="journal article" date="2006" name="Nature">
        <title>Global trends of whole-genome duplications revealed by the ciliate Paramecium tetraurelia.</title>
        <authorList>
            <consortium name="Genoscope"/>
            <person name="Aury J.-M."/>
            <person name="Jaillon O."/>
            <person name="Duret L."/>
            <person name="Noel B."/>
            <person name="Jubin C."/>
            <person name="Porcel B.M."/>
            <person name="Segurens B."/>
            <person name="Daubin V."/>
            <person name="Anthouard V."/>
            <person name="Aiach N."/>
            <person name="Arnaiz O."/>
            <person name="Billaut A."/>
            <person name="Beisson J."/>
            <person name="Blanc I."/>
            <person name="Bouhouche K."/>
            <person name="Camara F."/>
            <person name="Duharcourt S."/>
            <person name="Guigo R."/>
            <person name="Gogendeau D."/>
            <person name="Katinka M."/>
            <person name="Keller A.-M."/>
            <person name="Kissmehl R."/>
            <person name="Klotz C."/>
            <person name="Koll F."/>
            <person name="Le Moue A."/>
            <person name="Lepere C."/>
            <person name="Malinsky S."/>
            <person name="Nowacki M."/>
            <person name="Nowak J.K."/>
            <person name="Plattner H."/>
            <person name="Poulain J."/>
            <person name="Ruiz F."/>
            <person name="Serrano V."/>
            <person name="Zagulski M."/>
            <person name="Dessen P."/>
            <person name="Betermier M."/>
            <person name="Weissenbach J."/>
            <person name="Scarpelli C."/>
            <person name="Schachter V."/>
            <person name="Sperling L."/>
            <person name="Meyer E."/>
            <person name="Cohen J."/>
            <person name="Wincker P."/>
        </authorList>
    </citation>
    <scope>NUCLEOTIDE SEQUENCE [LARGE SCALE GENOMIC DNA]</scope>
    <source>
        <strain evidence="1 2">Stock d4-2</strain>
    </source>
</reference>
<evidence type="ECO:0000313" key="1">
    <source>
        <dbReference type="EMBL" id="CAK71881.1"/>
    </source>
</evidence>
<gene>
    <name evidence="1" type="ORF">GSPATT00008360001</name>
</gene>
<protein>
    <submittedName>
        <fullName evidence="1">Uncharacterized protein</fullName>
    </submittedName>
</protein>
<dbReference type="HOGENOM" id="CLU_1252764_0_0_1"/>
<dbReference type="RefSeq" id="XP_001439278.1">
    <property type="nucleotide sequence ID" value="XM_001439241.1"/>
</dbReference>
<organism evidence="1 2">
    <name type="scientific">Paramecium tetraurelia</name>
    <dbReference type="NCBI Taxonomy" id="5888"/>
    <lineage>
        <taxon>Eukaryota</taxon>
        <taxon>Sar</taxon>
        <taxon>Alveolata</taxon>
        <taxon>Ciliophora</taxon>
        <taxon>Intramacronucleata</taxon>
        <taxon>Oligohymenophorea</taxon>
        <taxon>Peniculida</taxon>
        <taxon>Parameciidae</taxon>
        <taxon>Paramecium</taxon>
    </lineage>
</organism>
<keyword evidence="2" id="KW-1185">Reference proteome</keyword>